<protein>
    <submittedName>
        <fullName evidence="1">Uncharacterized protein</fullName>
    </submittedName>
</protein>
<gene>
    <name evidence="1" type="ORF">X798_05790</name>
</gene>
<feature type="non-terminal residue" evidence="1">
    <location>
        <position position="72"/>
    </location>
</feature>
<keyword evidence="2" id="KW-1185">Reference proteome</keyword>
<evidence type="ECO:0000313" key="1">
    <source>
        <dbReference type="EMBL" id="OZC07212.1"/>
    </source>
</evidence>
<name>A0A238BPN7_9BILA</name>
<dbReference type="OrthoDB" id="10474656at2759"/>
<dbReference type="Proteomes" id="UP000242913">
    <property type="component" value="Unassembled WGS sequence"/>
</dbReference>
<accession>A0A238BPN7</accession>
<sequence>MILCVCRNNYENRKRPCNLNPYEKGKTLQIAIREWNLLKTRKMFPNALATYTETKKPNFCFSKSISSTITIN</sequence>
<dbReference type="EMBL" id="KZ270039">
    <property type="protein sequence ID" value="OZC07212.1"/>
    <property type="molecule type" value="Genomic_DNA"/>
</dbReference>
<reference evidence="1 2" key="1">
    <citation type="submission" date="2015-12" db="EMBL/GenBank/DDBJ databases">
        <title>Draft genome of the nematode, Onchocerca flexuosa.</title>
        <authorList>
            <person name="Mitreva M."/>
        </authorList>
    </citation>
    <scope>NUCLEOTIDE SEQUENCE [LARGE SCALE GENOMIC DNA]</scope>
    <source>
        <strain evidence="1">Red Deer</strain>
    </source>
</reference>
<evidence type="ECO:0000313" key="2">
    <source>
        <dbReference type="Proteomes" id="UP000242913"/>
    </source>
</evidence>
<dbReference type="AlphaFoldDB" id="A0A238BPN7"/>
<proteinExistence type="predicted"/>
<organism evidence="1 2">
    <name type="scientific">Onchocerca flexuosa</name>
    <dbReference type="NCBI Taxonomy" id="387005"/>
    <lineage>
        <taxon>Eukaryota</taxon>
        <taxon>Metazoa</taxon>
        <taxon>Ecdysozoa</taxon>
        <taxon>Nematoda</taxon>
        <taxon>Chromadorea</taxon>
        <taxon>Rhabditida</taxon>
        <taxon>Spirurina</taxon>
        <taxon>Spiruromorpha</taxon>
        <taxon>Filarioidea</taxon>
        <taxon>Onchocercidae</taxon>
        <taxon>Onchocerca</taxon>
    </lineage>
</organism>